<dbReference type="InterPro" id="IPR001254">
    <property type="entry name" value="Trypsin_dom"/>
</dbReference>
<accession>A0A087TSF5</accession>
<evidence type="ECO:0000313" key="3">
    <source>
        <dbReference type="EMBL" id="KFM68044.1"/>
    </source>
</evidence>
<dbReference type="OrthoDB" id="6433827at2759"/>
<keyword evidence="3" id="KW-0378">Hydrolase</keyword>
<keyword evidence="3" id="KW-0812">Transmembrane</keyword>
<organism evidence="3 4">
    <name type="scientific">Stegodyphus mimosarum</name>
    <name type="common">African social velvet spider</name>
    <dbReference type="NCBI Taxonomy" id="407821"/>
    <lineage>
        <taxon>Eukaryota</taxon>
        <taxon>Metazoa</taxon>
        <taxon>Ecdysozoa</taxon>
        <taxon>Arthropoda</taxon>
        <taxon>Chelicerata</taxon>
        <taxon>Arachnida</taxon>
        <taxon>Araneae</taxon>
        <taxon>Araneomorphae</taxon>
        <taxon>Entelegynae</taxon>
        <taxon>Eresoidea</taxon>
        <taxon>Eresidae</taxon>
        <taxon>Stegodyphus</taxon>
    </lineage>
</organism>
<dbReference type="InterPro" id="IPR043504">
    <property type="entry name" value="Peptidase_S1_PA_chymotrypsin"/>
</dbReference>
<proteinExistence type="predicted"/>
<evidence type="ECO:0000256" key="1">
    <source>
        <dbReference type="ARBA" id="ARBA00023157"/>
    </source>
</evidence>
<sequence>MNLDNDISLLRLQKPLNLNDNVCVICLPTSGEMPKESTKCTVTGYGFVSKDGDMSLKIREAEVPIIDDLECMTNVTEALTNPFILPASSFCAGGQGQQDACQ</sequence>
<dbReference type="EMBL" id="KK116534">
    <property type="protein sequence ID" value="KFM68044.1"/>
    <property type="molecule type" value="Genomic_DNA"/>
</dbReference>
<feature type="non-terminal residue" evidence="3">
    <location>
        <position position="102"/>
    </location>
</feature>
<name>A0A087TSF5_STEMI</name>
<dbReference type="SUPFAM" id="SSF50494">
    <property type="entry name" value="Trypsin-like serine proteases"/>
    <property type="match status" value="1"/>
</dbReference>
<dbReference type="PROSITE" id="PS50240">
    <property type="entry name" value="TRYPSIN_DOM"/>
    <property type="match status" value="1"/>
</dbReference>
<dbReference type="PANTHER" id="PTHR24252">
    <property type="entry name" value="ACROSIN-RELATED"/>
    <property type="match status" value="1"/>
</dbReference>
<dbReference type="Gene3D" id="2.40.10.10">
    <property type="entry name" value="Trypsin-like serine proteases"/>
    <property type="match status" value="2"/>
</dbReference>
<protein>
    <submittedName>
        <fullName evidence="3">Transmembrane protease serine 2</fullName>
    </submittedName>
</protein>
<keyword evidence="3" id="KW-0645">Protease</keyword>
<keyword evidence="3" id="KW-0472">Membrane</keyword>
<dbReference type="STRING" id="407821.A0A087TSF5"/>
<dbReference type="InterPro" id="IPR009003">
    <property type="entry name" value="Peptidase_S1_PA"/>
</dbReference>
<dbReference type="AlphaFoldDB" id="A0A087TSF5"/>
<keyword evidence="1" id="KW-1015">Disulfide bond</keyword>
<reference evidence="3 4" key="1">
    <citation type="submission" date="2013-11" db="EMBL/GenBank/DDBJ databases">
        <title>Genome sequencing of Stegodyphus mimosarum.</title>
        <authorList>
            <person name="Bechsgaard J."/>
        </authorList>
    </citation>
    <scope>NUCLEOTIDE SEQUENCE [LARGE SCALE GENOMIC DNA]</scope>
</reference>
<dbReference type="Pfam" id="PF00089">
    <property type="entry name" value="Trypsin"/>
    <property type="match status" value="1"/>
</dbReference>
<dbReference type="GO" id="GO:0006508">
    <property type="term" value="P:proteolysis"/>
    <property type="evidence" value="ECO:0007669"/>
    <property type="project" value="UniProtKB-KW"/>
</dbReference>
<keyword evidence="4" id="KW-1185">Reference proteome</keyword>
<evidence type="ECO:0000259" key="2">
    <source>
        <dbReference type="PROSITE" id="PS50240"/>
    </source>
</evidence>
<dbReference type="Proteomes" id="UP000054359">
    <property type="component" value="Unassembled WGS sequence"/>
</dbReference>
<evidence type="ECO:0000313" key="4">
    <source>
        <dbReference type="Proteomes" id="UP000054359"/>
    </source>
</evidence>
<dbReference type="PANTHER" id="PTHR24252:SF7">
    <property type="entry name" value="HYALIN"/>
    <property type="match status" value="1"/>
</dbReference>
<dbReference type="GO" id="GO:0004252">
    <property type="term" value="F:serine-type endopeptidase activity"/>
    <property type="evidence" value="ECO:0007669"/>
    <property type="project" value="InterPro"/>
</dbReference>
<feature type="domain" description="Peptidase S1" evidence="2">
    <location>
        <begin position="1"/>
        <end position="102"/>
    </location>
</feature>
<gene>
    <name evidence="3" type="ORF">X975_14822</name>
</gene>